<evidence type="ECO:0008006" key="4">
    <source>
        <dbReference type="Google" id="ProtNLM"/>
    </source>
</evidence>
<dbReference type="InterPro" id="IPR038595">
    <property type="entry name" value="LOR_sf"/>
</dbReference>
<feature type="compositionally biased region" description="Low complexity" evidence="2">
    <location>
        <begin position="1"/>
        <end position="19"/>
    </location>
</feature>
<organism evidence="3">
    <name type="scientific">Picea sitchensis</name>
    <name type="common">Sitka spruce</name>
    <name type="synonym">Pinus sitchensis</name>
    <dbReference type="NCBI Taxonomy" id="3332"/>
    <lineage>
        <taxon>Eukaryota</taxon>
        <taxon>Viridiplantae</taxon>
        <taxon>Streptophyta</taxon>
        <taxon>Embryophyta</taxon>
        <taxon>Tracheophyta</taxon>
        <taxon>Spermatophyta</taxon>
        <taxon>Pinopsida</taxon>
        <taxon>Pinidae</taxon>
        <taxon>Conifers I</taxon>
        <taxon>Pinales</taxon>
        <taxon>Pinaceae</taxon>
        <taxon>Picea</taxon>
    </lineage>
</organism>
<dbReference type="InterPro" id="IPR025659">
    <property type="entry name" value="Tubby-like_C"/>
</dbReference>
<dbReference type="PANTHER" id="PTHR31087:SF85">
    <property type="entry name" value="PROTEIN LURP-ONE-RELATED 7"/>
    <property type="match status" value="1"/>
</dbReference>
<dbReference type="PANTHER" id="PTHR31087">
    <property type="match status" value="1"/>
</dbReference>
<name>A9NL98_PICSI</name>
<proteinExistence type="evidence at transcript level"/>
<comment type="similarity">
    <text evidence="1">Belongs to the LOR family.</text>
</comment>
<dbReference type="Pfam" id="PF04525">
    <property type="entry name" value="LOR"/>
    <property type="match status" value="1"/>
</dbReference>
<evidence type="ECO:0000313" key="3">
    <source>
        <dbReference type="EMBL" id="ABK21409.1"/>
    </source>
</evidence>
<evidence type="ECO:0000256" key="2">
    <source>
        <dbReference type="SAM" id="MobiDB-lite"/>
    </source>
</evidence>
<accession>A9NL98</accession>
<dbReference type="AlphaFoldDB" id="A9NL98"/>
<sequence>MQTQQSYFPFQSQSQPQPQNLAGPNIRTVAVVGQQFCAPYPIELTVQKKVISFSGGDFNVLDSNGNLFLSVDGRVLSLRDKRILRDQQGNLLLTMKKKLLSLHETWEAYRGEGTKQENLIFTAGKSTLFQLRTSLNVYLGNNSHSDFKVKGSFFERSCTIYQGRTVIAEMRRKYTVSQVLMGRDTFTVTVYPGVDYAFIVALVVILDEINKETREREAAAVA</sequence>
<dbReference type="SUPFAM" id="SSF54518">
    <property type="entry name" value="Tubby C-terminal domain-like"/>
    <property type="match status" value="1"/>
</dbReference>
<dbReference type="InterPro" id="IPR007612">
    <property type="entry name" value="LOR"/>
</dbReference>
<dbReference type="Gene3D" id="2.40.160.200">
    <property type="entry name" value="LURP1-related"/>
    <property type="match status" value="1"/>
</dbReference>
<dbReference type="EMBL" id="EF082030">
    <property type="protein sequence ID" value="ABK21409.1"/>
    <property type="molecule type" value="mRNA"/>
</dbReference>
<protein>
    <recommendedName>
        <fullName evidence="4">Tubby C-terminal domain-containing protein</fullName>
    </recommendedName>
</protein>
<reference evidence="3" key="1">
    <citation type="journal article" date="2008" name="BMC Genomics">
        <title>A conifer genomics resource of 200,000 spruce (Picea spp.) ESTs and 6,464 high-quality, sequence-finished full-length cDNAs for Sitka spruce (Picea sitchensis).</title>
        <authorList>
            <person name="Ralph S.G."/>
            <person name="Chun H.J."/>
            <person name="Kolosova N."/>
            <person name="Cooper D."/>
            <person name="Oddy C."/>
            <person name="Ritland C.E."/>
            <person name="Kirkpatrick R."/>
            <person name="Moore R."/>
            <person name="Barber S."/>
            <person name="Holt R.A."/>
            <person name="Jones S.J."/>
            <person name="Marra M.A."/>
            <person name="Douglas C.J."/>
            <person name="Ritland K."/>
            <person name="Bohlmann J."/>
        </authorList>
    </citation>
    <scope>NUCLEOTIDE SEQUENCE</scope>
    <source>
        <tissue evidence="3">Bark</tissue>
    </source>
</reference>
<evidence type="ECO:0000256" key="1">
    <source>
        <dbReference type="ARBA" id="ARBA00005437"/>
    </source>
</evidence>
<feature type="region of interest" description="Disordered" evidence="2">
    <location>
        <begin position="1"/>
        <end position="21"/>
    </location>
</feature>